<feature type="non-terminal residue" evidence="3">
    <location>
        <position position="1"/>
    </location>
</feature>
<accession>A0A0G4LVB3</accession>
<sequence length="695" mass="74543">GLVHPLLRCSAIMASSQVLPPLAPFPPPSLRSHLSQQDWDALLDAWDISARAYCLQADDILSQADSLPLFLASFIQEVAQTGPSLILGPSQTAKSLLNSTLNLFARRTTVNPPPELTRWQILADASKLYTKAHISVSLSMLFSTQPAVLETSLSPLKKSLITQLDAGFKTDIVALERTLTRLNHLIHASRDVAAFILAGSDLLDGLVTRYKIMNPPLRKVIIATTYLCLVGLTEDGNSRNTESIETGSNGNGKARWGMLADSLFELTSIAEAHRSGPLNVNDSLVAELVSATPLLAILLRRAEDAGTLSPTLKARLETLQGFKKAGVGPSRPRAKRRRQKVDKGKGLADGDAGMEMHIHRMSQIAVIQDLFPDLGSGFVAKLLDEFGEDPEAVIAKLLEDDLPPALAAADRAELLSSQSTIESLPGSTMAPRSAPTPSQNLPQRRSIFDDDELTSEMANLHFGKRNPAKTADDVLADRKTAPNKAAIMSALAAFDSDDDERDDTYDADDVGGAVDTAAGGDDEVDGNANEETLFRGWQADPKVFDRDASTRRSDPRGKLREVTGMTDEAIEGWAVMLGRNPRLKRRLEIKHNTFTGIQTELASTSWRGRGEDSGTDTGVPSSFRGGRGGGSDRGRGRGRGGGSGSGGGGGNVAGPASDKDTEAARRRKEANKGSKANHNRRDQRAKKMARGGFPG</sequence>
<protein>
    <recommendedName>
        <fullName evidence="2">CUE domain-containing protein</fullName>
    </recommendedName>
</protein>
<name>A0A0G4LVB3_VERLO</name>
<dbReference type="SUPFAM" id="SSF46934">
    <property type="entry name" value="UBA-like"/>
    <property type="match status" value="1"/>
</dbReference>
<keyword evidence="4" id="KW-1185">Reference proteome</keyword>
<organism evidence="3 4">
    <name type="scientific">Verticillium longisporum</name>
    <name type="common">Verticillium dahliae var. longisporum</name>
    <dbReference type="NCBI Taxonomy" id="100787"/>
    <lineage>
        <taxon>Eukaryota</taxon>
        <taxon>Fungi</taxon>
        <taxon>Dikarya</taxon>
        <taxon>Ascomycota</taxon>
        <taxon>Pezizomycotina</taxon>
        <taxon>Sordariomycetes</taxon>
        <taxon>Hypocreomycetidae</taxon>
        <taxon>Glomerellales</taxon>
        <taxon>Plectosphaerellaceae</taxon>
        <taxon>Verticillium</taxon>
    </lineage>
</organism>
<dbReference type="AlphaFoldDB" id="A0A0G4LVB3"/>
<dbReference type="PROSITE" id="PS51140">
    <property type="entry name" value="CUE"/>
    <property type="match status" value="1"/>
</dbReference>
<dbReference type="Gene3D" id="1.10.8.10">
    <property type="entry name" value="DNA helicase RuvA subunit, C-terminal domain"/>
    <property type="match status" value="1"/>
</dbReference>
<feature type="region of interest" description="Disordered" evidence="1">
    <location>
        <begin position="325"/>
        <end position="350"/>
    </location>
</feature>
<evidence type="ECO:0000259" key="2">
    <source>
        <dbReference type="PROSITE" id="PS51140"/>
    </source>
</evidence>
<feature type="region of interest" description="Disordered" evidence="1">
    <location>
        <begin position="422"/>
        <end position="444"/>
    </location>
</feature>
<dbReference type="InterPro" id="IPR041800">
    <property type="entry name" value="ASCC2_CUE"/>
</dbReference>
<feature type="compositionally biased region" description="Gly residues" evidence="1">
    <location>
        <begin position="639"/>
        <end position="652"/>
    </location>
</feature>
<proteinExistence type="predicted"/>
<evidence type="ECO:0000256" key="1">
    <source>
        <dbReference type="SAM" id="MobiDB-lite"/>
    </source>
</evidence>
<dbReference type="InterPro" id="IPR009060">
    <property type="entry name" value="UBA-like_sf"/>
</dbReference>
<dbReference type="Pfam" id="PF02845">
    <property type="entry name" value="CUE"/>
    <property type="match status" value="1"/>
</dbReference>
<evidence type="ECO:0000313" key="3">
    <source>
        <dbReference type="EMBL" id="CRK26013.1"/>
    </source>
</evidence>
<dbReference type="Proteomes" id="UP000044602">
    <property type="component" value="Unassembled WGS sequence"/>
</dbReference>
<dbReference type="GO" id="GO:0043130">
    <property type="term" value="F:ubiquitin binding"/>
    <property type="evidence" value="ECO:0007669"/>
    <property type="project" value="InterPro"/>
</dbReference>
<dbReference type="InterPro" id="IPR003892">
    <property type="entry name" value="CUE"/>
</dbReference>
<dbReference type="PANTHER" id="PTHR21494">
    <property type="entry name" value="ACTIVATING SIGNAL COINTEGRATOR 1 COMPLEX SUBUNIT 2 ASC-1 COMPLEX SUBUNIT P100"/>
    <property type="match status" value="1"/>
</dbReference>
<dbReference type="CDD" id="cd14364">
    <property type="entry name" value="CUE_ASCC2"/>
    <property type="match status" value="1"/>
</dbReference>
<evidence type="ECO:0000313" key="4">
    <source>
        <dbReference type="Proteomes" id="UP000044602"/>
    </source>
</evidence>
<gene>
    <name evidence="3" type="ORF">BN1708_004081</name>
</gene>
<dbReference type="EMBL" id="CVQH01020001">
    <property type="protein sequence ID" value="CRK26013.1"/>
    <property type="molecule type" value="Genomic_DNA"/>
</dbReference>
<reference evidence="3 4" key="1">
    <citation type="submission" date="2015-05" db="EMBL/GenBank/DDBJ databases">
        <authorList>
            <person name="Wang D.B."/>
            <person name="Wang M."/>
        </authorList>
    </citation>
    <scope>NUCLEOTIDE SEQUENCE [LARGE SCALE GENOMIC DNA]</scope>
    <source>
        <strain evidence="3">VL1</strain>
    </source>
</reference>
<dbReference type="InterPro" id="IPR052586">
    <property type="entry name" value="ASCC2"/>
</dbReference>
<dbReference type="PANTHER" id="PTHR21494:SF0">
    <property type="entry name" value="ACTIVATING SIGNAL COINTEGRATOR 1 COMPLEX SUBUNIT 2"/>
    <property type="match status" value="1"/>
</dbReference>
<feature type="compositionally biased region" description="Basic and acidic residues" evidence="1">
    <location>
        <begin position="341"/>
        <end position="350"/>
    </location>
</feature>
<feature type="domain" description="CUE" evidence="2">
    <location>
        <begin position="359"/>
        <end position="402"/>
    </location>
</feature>
<feature type="compositionally biased region" description="Basic residues" evidence="1">
    <location>
        <begin position="665"/>
        <end position="689"/>
    </location>
</feature>
<feature type="region of interest" description="Disordered" evidence="1">
    <location>
        <begin position="601"/>
        <end position="695"/>
    </location>
</feature>